<evidence type="ECO:0000313" key="2">
    <source>
        <dbReference type="Ensembl" id="ENSNMLP00000040796.1"/>
    </source>
</evidence>
<reference evidence="2" key="2">
    <citation type="submission" date="2025-09" db="UniProtKB">
        <authorList>
            <consortium name="Ensembl"/>
        </authorList>
    </citation>
    <scope>IDENTIFICATION</scope>
</reference>
<dbReference type="InterPro" id="IPR043136">
    <property type="entry name" value="B30.2/SPRY_sf"/>
</dbReference>
<protein>
    <recommendedName>
        <fullName evidence="1">B30.2/SPRY domain-containing protein</fullName>
    </recommendedName>
</protein>
<evidence type="ECO:0000313" key="3">
    <source>
        <dbReference type="Proteomes" id="UP000694523"/>
    </source>
</evidence>
<name>A0A8C6V0V1_9GOBI</name>
<dbReference type="InterPro" id="IPR001870">
    <property type="entry name" value="B30.2/SPRY"/>
</dbReference>
<dbReference type="Pfam" id="PF00622">
    <property type="entry name" value="SPRY"/>
    <property type="match status" value="1"/>
</dbReference>
<dbReference type="InterPro" id="IPR006574">
    <property type="entry name" value="PRY"/>
</dbReference>
<dbReference type="PROSITE" id="PS50188">
    <property type="entry name" value="B302_SPRY"/>
    <property type="match status" value="1"/>
</dbReference>
<dbReference type="SMART" id="SM00449">
    <property type="entry name" value="SPRY"/>
    <property type="match status" value="1"/>
</dbReference>
<dbReference type="PANTHER" id="PTHR24103">
    <property type="entry name" value="E3 UBIQUITIN-PROTEIN LIGASE TRIM"/>
    <property type="match status" value="1"/>
</dbReference>
<dbReference type="Gene3D" id="2.60.120.920">
    <property type="match status" value="1"/>
</dbReference>
<evidence type="ECO:0000259" key="1">
    <source>
        <dbReference type="PROSITE" id="PS50188"/>
    </source>
</evidence>
<sequence>QDSTSGTGPQEAEGSAGRHAVDLKLDPETADPHLLLSADLKQVSFTRQVKDVPKNNKRFSYWFVGADKCFSSGRFYFEVSVGQKEEWILGLIEESLPRNNYPVSGLWALYFRMDKFYTYGKEKVPVARGKVERVGVFVDYDKGLISFYNVETATCIYSFSHCGFMEEICPCLCPCDLDLLSIPANCNLSAS</sequence>
<dbReference type="SUPFAM" id="SSF49899">
    <property type="entry name" value="Concanavalin A-like lectins/glucanases"/>
    <property type="match status" value="1"/>
</dbReference>
<dbReference type="InterPro" id="IPR013320">
    <property type="entry name" value="ConA-like_dom_sf"/>
</dbReference>
<dbReference type="AlphaFoldDB" id="A0A8C6V0V1"/>
<dbReference type="SMART" id="SM00589">
    <property type="entry name" value="PRY"/>
    <property type="match status" value="1"/>
</dbReference>
<feature type="domain" description="B30.2/SPRY" evidence="1">
    <location>
        <begin position="3"/>
        <end position="191"/>
    </location>
</feature>
<dbReference type="Pfam" id="PF13765">
    <property type="entry name" value="PRY"/>
    <property type="match status" value="1"/>
</dbReference>
<keyword evidence="3" id="KW-1185">Reference proteome</keyword>
<dbReference type="InterPro" id="IPR003877">
    <property type="entry name" value="SPRY_dom"/>
</dbReference>
<dbReference type="InterPro" id="IPR003879">
    <property type="entry name" value="Butyrophylin_SPRY"/>
</dbReference>
<proteinExistence type="predicted"/>
<accession>A0A8C6V0V1</accession>
<dbReference type="Proteomes" id="UP000694523">
    <property type="component" value="Unplaced"/>
</dbReference>
<dbReference type="PRINTS" id="PR01407">
    <property type="entry name" value="BUTYPHLNCDUF"/>
</dbReference>
<dbReference type="Ensembl" id="ENSNMLT00000045362.1">
    <property type="protein sequence ID" value="ENSNMLP00000040796.1"/>
    <property type="gene ID" value="ENSNMLG00000025024.1"/>
</dbReference>
<organism evidence="2 3">
    <name type="scientific">Neogobius melanostomus</name>
    <name type="common">round goby</name>
    <dbReference type="NCBI Taxonomy" id="47308"/>
    <lineage>
        <taxon>Eukaryota</taxon>
        <taxon>Metazoa</taxon>
        <taxon>Chordata</taxon>
        <taxon>Craniata</taxon>
        <taxon>Vertebrata</taxon>
        <taxon>Euteleostomi</taxon>
        <taxon>Actinopterygii</taxon>
        <taxon>Neopterygii</taxon>
        <taxon>Teleostei</taxon>
        <taxon>Neoteleostei</taxon>
        <taxon>Acanthomorphata</taxon>
        <taxon>Gobiaria</taxon>
        <taxon>Gobiiformes</taxon>
        <taxon>Gobioidei</taxon>
        <taxon>Gobiidae</taxon>
        <taxon>Benthophilinae</taxon>
        <taxon>Neogobiini</taxon>
        <taxon>Neogobius</taxon>
    </lineage>
</organism>
<dbReference type="InterPro" id="IPR050143">
    <property type="entry name" value="TRIM/RBCC"/>
</dbReference>
<reference evidence="2" key="1">
    <citation type="submission" date="2025-08" db="UniProtKB">
        <authorList>
            <consortium name="Ensembl"/>
        </authorList>
    </citation>
    <scope>IDENTIFICATION</scope>
</reference>